<keyword evidence="4 8" id="KW-0812">Transmembrane</keyword>
<evidence type="ECO:0000256" key="8">
    <source>
        <dbReference type="SAM" id="Phobius"/>
    </source>
</evidence>
<comment type="subcellular location">
    <subcellularLocation>
        <location evidence="1">Membrane</location>
        <topology evidence="1">Multi-pass membrane protein</topology>
    </subcellularLocation>
</comment>
<feature type="transmembrane region" description="Helical" evidence="8">
    <location>
        <begin position="490"/>
        <end position="514"/>
    </location>
</feature>
<dbReference type="SUPFAM" id="SSF103473">
    <property type="entry name" value="MFS general substrate transporter"/>
    <property type="match status" value="1"/>
</dbReference>
<dbReference type="FunFam" id="1.20.1250.20:FF:000085">
    <property type="entry name" value="MFS peptide transporter Ptr2"/>
    <property type="match status" value="1"/>
</dbReference>
<evidence type="ECO:0000256" key="3">
    <source>
        <dbReference type="ARBA" id="ARBA00022448"/>
    </source>
</evidence>
<feature type="region of interest" description="Disordered" evidence="7">
    <location>
        <begin position="43"/>
        <end position="98"/>
    </location>
</feature>
<dbReference type="Pfam" id="PF00854">
    <property type="entry name" value="PTR2"/>
    <property type="match status" value="1"/>
</dbReference>
<dbReference type="AlphaFoldDB" id="A0AAJ8MZT3"/>
<feature type="compositionally biased region" description="Acidic residues" evidence="7">
    <location>
        <begin position="86"/>
        <end position="98"/>
    </location>
</feature>
<reference evidence="9" key="2">
    <citation type="submission" date="2024-01" db="EMBL/GenBank/DDBJ databases">
        <title>Comparative genomics of Cryptococcus and Kwoniella reveals pathogenesis evolution and contrasting modes of karyotype evolution via chromosome fusion or intercentromeric recombination.</title>
        <authorList>
            <person name="Coelho M.A."/>
            <person name="David-Palma M."/>
            <person name="Shea T."/>
            <person name="Bowers K."/>
            <person name="McGinley-Smith S."/>
            <person name="Mohammad A.W."/>
            <person name="Gnirke A."/>
            <person name="Yurkov A.M."/>
            <person name="Nowrousian M."/>
            <person name="Sun S."/>
            <person name="Cuomo C.A."/>
            <person name="Heitman J."/>
        </authorList>
    </citation>
    <scope>NUCLEOTIDE SEQUENCE</scope>
    <source>
        <strain evidence="9">CBS 12478</strain>
    </source>
</reference>
<feature type="transmembrane region" description="Helical" evidence="8">
    <location>
        <begin position="234"/>
        <end position="253"/>
    </location>
</feature>
<protein>
    <recommendedName>
        <fullName evidence="11">POT family proton-dependent oligopeptide transporter</fullName>
    </recommendedName>
</protein>
<dbReference type="InterPro" id="IPR000109">
    <property type="entry name" value="POT_fam"/>
</dbReference>
<feature type="transmembrane region" description="Helical" evidence="8">
    <location>
        <begin position="599"/>
        <end position="620"/>
    </location>
</feature>
<keyword evidence="6 8" id="KW-0472">Membrane</keyword>
<organism evidence="9 10">
    <name type="scientific">Kwoniella shandongensis</name>
    <dbReference type="NCBI Taxonomy" id="1734106"/>
    <lineage>
        <taxon>Eukaryota</taxon>
        <taxon>Fungi</taxon>
        <taxon>Dikarya</taxon>
        <taxon>Basidiomycota</taxon>
        <taxon>Agaricomycotina</taxon>
        <taxon>Tremellomycetes</taxon>
        <taxon>Tremellales</taxon>
        <taxon>Cryptococcaceae</taxon>
        <taxon>Kwoniella</taxon>
    </lineage>
</organism>
<comment type="similarity">
    <text evidence="2">Belongs to the major facilitator superfamily. Proton-dependent oligopeptide transporter (POT/PTR) (TC 2.A.17) family.</text>
</comment>
<feature type="transmembrane region" description="Helical" evidence="8">
    <location>
        <begin position="534"/>
        <end position="558"/>
    </location>
</feature>
<proteinExistence type="inferred from homology"/>
<dbReference type="GeneID" id="43592027"/>
<evidence type="ECO:0000256" key="6">
    <source>
        <dbReference type="ARBA" id="ARBA00023136"/>
    </source>
</evidence>
<feature type="transmembrane region" description="Helical" evidence="8">
    <location>
        <begin position="461"/>
        <end position="478"/>
    </location>
</feature>
<sequence>MDSVEHRMVPVDVAAALTMDFESPDLNGRLSVADIGRNTGNTTPVLDLTSAPVPGTALPASDSSIEKDKDEGSPYADSSIRSGNGNEEDEEQEPTDEEYATLRKVPAPIHWPIVAMCIVELAERASYYGSKKPFANFIRGKLPKGGNGAGAVAKGAAGKNQTPGALGMGSPAASAVTSTFTFLSYVIPILGGIISDTKWGRFKTICIGVAVGAVAHILLIIPGLPSIIAKGKSAAFPPFMISMIILAFAAGFIKPCLAPLLCDQSPVKRPVVRTTKKGERVIVDPQTTVQRYLLIFYWCINIGSFWMIVTSYTQRLVGFWLAYLEPAILYIIVPFVFLIVYKKLYFAPPQGSVVLESYYVVREIFRRQGFFGALRGGDKAWNSAKPSNILAVDGSIDENKVFWDDTFVDEIRQSLQACAVSFILPIYYLADGGIGNMENDMSAAMTLSGIPNDLFGNMNPLSIIIFTPIITYGLYPFFERIGHPIKPMTRISIGFALGTITMVIGALVQWRVYATSPCGYYATDCELGVSPVPLAWQVPLSALPGIGEIFISVTSYEIAYTRAPARMKSLVYALILFNQAISAAIGLALTEVIQDPYLIWPYVALAAANFICIFIFPTVFRHLNEPIKEFANVDRQTGKLQPNWKKDEASHNVEEVPERR</sequence>
<keyword evidence="3" id="KW-0813">Transport</keyword>
<feature type="transmembrane region" description="Helical" evidence="8">
    <location>
        <begin position="172"/>
        <end position="193"/>
    </location>
</feature>
<accession>A0AAJ8MZT3</accession>
<dbReference type="PANTHER" id="PTHR11654">
    <property type="entry name" value="OLIGOPEPTIDE TRANSPORTER-RELATED"/>
    <property type="match status" value="1"/>
</dbReference>
<evidence type="ECO:0000313" key="10">
    <source>
        <dbReference type="Proteomes" id="UP000322225"/>
    </source>
</evidence>
<evidence type="ECO:0000313" key="9">
    <source>
        <dbReference type="EMBL" id="WWD21803.1"/>
    </source>
</evidence>
<keyword evidence="5 8" id="KW-1133">Transmembrane helix</keyword>
<feature type="transmembrane region" description="Helical" evidence="8">
    <location>
        <begin position="319"/>
        <end position="341"/>
    </location>
</feature>
<dbReference type="EMBL" id="CP144061">
    <property type="protein sequence ID" value="WWD21803.1"/>
    <property type="molecule type" value="Genomic_DNA"/>
</dbReference>
<keyword evidence="10" id="KW-1185">Reference proteome</keyword>
<dbReference type="KEGG" id="ksn:43592027"/>
<name>A0AAJ8MZT3_9TREE</name>
<feature type="compositionally biased region" description="Basic and acidic residues" evidence="7">
    <location>
        <begin position="644"/>
        <end position="660"/>
    </location>
</feature>
<feature type="transmembrane region" description="Helical" evidence="8">
    <location>
        <begin position="292"/>
        <end position="313"/>
    </location>
</feature>
<dbReference type="RefSeq" id="XP_065823883.1">
    <property type="nucleotide sequence ID" value="XM_065967811.1"/>
</dbReference>
<dbReference type="InterPro" id="IPR036259">
    <property type="entry name" value="MFS_trans_sf"/>
</dbReference>
<feature type="transmembrane region" description="Helical" evidence="8">
    <location>
        <begin position="205"/>
        <end position="228"/>
    </location>
</feature>
<dbReference type="GO" id="GO:0005886">
    <property type="term" value="C:plasma membrane"/>
    <property type="evidence" value="ECO:0007669"/>
    <property type="project" value="UniProtKB-ARBA"/>
</dbReference>
<dbReference type="Gene3D" id="1.20.1250.20">
    <property type="entry name" value="MFS general substrate transporter like domains"/>
    <property type="match status" value="1"/>
</dbReference>
<evidence type="ECO:0000256" key="2">
    <source>
        <dbReference type="ARBA" id="ARBA00005982"/>
    </source>
</evidence>
<evidence type="ECO:0008006" key="11">
    <source>
        <dbReference type="Google" id="ProtNLM"/>
    </source>
</evidence>
<gene>
    <name evidence="9" type="ORF">CI109_106291</name>
</gene>
<evidence type="ECO:0000256" key="7">
    <source>
        <dbReference type="SAM" id="MobiDB-lite"/>
    </source>
</evidence>
<evidence type="ECO:0000256" key="4">
    <source>
        <dbReference type="ARBA" id="ARBA00022692"/>
    </source>
</evidence>
<evidence type="ECO:0000256" key="5">
    <source>
        <dbReference type="ARBA" id="ARBA00022989"/>
    </source>
</evidence>
<feature type="transmembrane region" description="Helical" evidence="8">
    <location>
        <begin position="414"/>
        <end position="430"/>
    </location>
</feature>
<evidence type="ECO:0000256" key="1">
    <source>
        <dbReference type="ARBA" id="ARBA00004141"/>
    </source>
</evidence>
<reference evidence="9" key="1">
    <citation type="submission" date="2017-08" db="EMBL/GenBank/DDBJ databases">
        <authorList>
            <person name="Cuomo C."/>
            <person name="Billmyre B."/>
            <person name="Heitman J."/>
        </authorList>
    </citation>
    <scope>NUCLEOTIDE SEQUENCE</scope>
    <source>
        <strain evidence="9">CBS 12478</strain>
    </source>
</reference>
<feature type="transmembrane region" description="Helical" evidence="8">
    <location>
        <begin position="570"/>
        <end position="593"/>
    </location>
</feature>
<feature type="region of interest" description="Disordered" evidence="7">
    <location>
        <begin position="641"/>
        <end position="660"/>
    </location>
</feature>
<dbReference type="Proteomes" id="UP000322225">
    <property type="component" value="Chromosome 11"/>
</dbReference>
<dbReference type="GO" id="GO:0071916">
    <property type="term" value="F:dipeptide transmembrane transporter activity"/>
    <property type="evidence" value="ECO:0007669"/>
    <property type="project" value="UniProtKB-ARBA"/>
</dbReference>